<organism evidence="3 4">
    <name type="scientific">Inhella gelatinilytica</name>
    <dbReference type="NCBI Taxonomy" id="2795030"/>
    <lineage>
        <taxon>Bacteria</taxon>
        <taxon>Pseudomonadati</taxon>
        <taxon>Pseudomonadota</taxon>
        <taxon>Betaproteobacteria</taxon>
        <taxon>Burkholderiales</taxon>
        <taxon>Sphaerotilaceae</taxon>
        <taxon>Inhella</taxon>
    </lineage>
</organism>
<comment type="caution">
    <text evidence="3">The sequence shown here is derived from an EMBL/GenBank/DDBJ whole genome shotgun (WGS) entry which is preliminary data.</text>
</comment>
<feature type="domain" description="MobA-like NTP transferase" evidence="2">
    <location>
        <begin position="8"/>
        <end position="163"/>
    </location>
</feature>
<protein>
    <submittedName>
        <fullName evidence="3">Nucleotidyltransferase family protein</fullName>
    </submittedName>
</protein>
<dbReference type="Gene3D" id="3.90.550.10">
    <property type="entry name" value="Spore Coat Polysaccharide Biosynthesis Protein SpsA, Chain A"/>
    <property type="match status" value="1"/>
</dbReference>
<evidence type="ECO:0000256" key="1">
    <source>
        <dbReference type="ARBA" id="ARBA00022842"/>
    </source>
</evidence>
<accession>A0A931IWS7</accession>
<dbReference type="InterPro" id="IPR025877">
    <property type="entry name" value="MobA-like_NTP_Trfase"/>
</dbReference>
<reference evidence="3" key="1">
    <citation type="submission" date="2020-12" db="EMBL/GenBank/DDBJ databases">
        <title>The genome sequence of Inhella sp. 4Y17.</title>
        <authorList>
            <person name="Liu Y."/>
        </authorList>
    </citation>
    <scope>NUCLEOTIDE SEQUENCE</scope>
    <source>
        <strain evidence="3">4Y10</strain>
    </source>
</reference>
<gene>
    <name evidence="3" type="ORF">I7X43_09045</name>
</gene>
<dbReference type="GO" id="GO:0016779">
    <property type="term" value="F:nucleotidyltransferase activity"/>
    <property type="evidence" value="ECO:0007669"/>
    <property type="project" value="UniProtKB-ARBA"/>
</dbReference>
<sequence length="208" mass="21726">MNAGLPVVIVLAAGPGARFSGPGHKLEQTIGDRTVLECTVGVALASGMRTVVVCREGLAPKVRRWVAARDMVVVPGTADGLGQSIAAGVNATATAPGWILLPGDMPLVRTATLRALSAQLMHAPVVVAQHRGRRGYPVGFGAELVSELVSLHGNEGPKRLIARFSAVPVEVNDPGVLFDVDTVEDLEALRQRVSEVDISGFGELSSPR</sequence>
<evidence type="ECO:0000259" key="2">
    <source>
        <dbReference type="Pfam" id="PF12804"/>
    </source>
</evidence>
<proteinExistence type="predicted"/>
<dbReference type="Proteomes" id="UP000620139">
    <property type="component" value="Unassembled WGS sequence"/>
</dbReference>
<name>A0A931IWS7_9BURK</name>
<dbReference type="PANTHER" id="PTHR43777">
    <property type="entry name" value="MOLYBDENUM COFACTOR CYTIDYLYLTRANSFERASE"/>
    <property type="match status" value="1"/>
</dbReference>
<dbReference type="SUPFAM" id="SSF53448">
    <property type="entry name" value="Nucleotide-diphospho-sugar transferases"/>
    <property type="match status" value="1"/>
</dbReference>
<evidence type="ECO:0000313" key="3">
    <source>
        <dbReference type="EMBL" id="MBH9553001.1"/>
    </source>
</evidence>
<dbReference type="AlphaFoldDB" id="A0A931IWS7"/>
<dbReference type="InterPro" id="IPR029044">
    <property type="entry name" value="Nucleotide-diphossugar_trans"/>
</dbReference>
<dbReference type="EMBL" id="JAEDAL010000003">
    <property type="protein sequence ID" value="MBH9553001.1"/>
    <property type="molecule type" value="Genomic_DNA"/>
</dbReference>
<evidence type="ECO:0000313" key="4">
    <source>
        <dbReference type="Proteomes" id="UP000620139"/>
    </source>
</evidence>
<dbReference type="CDD" id="cd04182">
    <property type="entry name" value="GT_2_like_f"/>
    <property type="match status" value="1"/>
</dbReference>
<keyword evidence="4" id="KW-1185">Reference proteome</keyword>
<dbReference type="PANTHER" id="PTHR43777:SF1">
    <property type="entry name" value="MOLYBDENUM COFACTOR CYTIDYLYLTRANSFERASE"/>
    <property type="match status" value="1"/>
</dbReference>
<dbReference type="RefSeq" id="WP_198100609.1">
    <property type="nucleotide sequence ID" value="NZ_JAEDAL010000003.1"/>
</dbReference>
<dbReference type="Pfam" id="PF12804">
    <property type="entry name" value="NTP_transf_3"/>
    <property type="match status" value="1"/>
</dbReference>
<keyword evidence="1" id="KW-0460">Magnesium</keyword>